<feature type="signal peptide" evidence="1">
    <location>
        <begin position="1"/>
        <end position="25"/>
    </location>
</feature>
<keyword evidence="1" id="KW-0732">Signal</keyword>
<dbReference type="PANTHER" id="PTHR37945">
    <property type="entry name" value="EXTRACELLULAR TUNGSTATE BINDING PROTEIN"/>
    <property type="match status" value="1"/>
</dbReference>
<evidence type="ECO:0000313" key="3">
    <source>
        <dbReference type="EMBL" id="CRK75039.1"/>
    </source>
</evidence>
<dbReference type="STRING" id="282199.GCA_001049735_01079"/>
<feature type="domain" description="PBP" evidence="2">
    <location>
        <begin position="26"/>
        <end position="249"/>
    </location>
</feature>
<dbReference type="InterPro" id="IPR024370">
    <property type="entry name" value="PBP_domain"/>
</dbReference>
<dbReference type="OrthoDB" id="186379at2"/>
<protein>
    <submittedName>
        <fullName evidence="3">PBP superfamily domain protein</fullName>
    </submittedName>
</protein>
<keyword evidence="4" id="KW-1185">Reference proteome</keyword>
<name>A0A0U1NKJ9_9RHOB</name>
<gene>
    <name evidence="3" type="ORF">NIG5292_01080</name>
</gene>
<evidence type="ECO:0000259" key="2">
    <source>
        <dbReference type="Pfam" id="PF12849"/>
    </source>
</evidence>
<evidence type="ECO:0000313" key="4">
    <source>
        <dbReference type="Proteomes" id="UP000048949"/>
    </source>
</evidence>
<dbReference type="Gene3D" id="3.40.190.10">
    <property type="entry name" value="Periplasmic binding protein-like II"/>
    <property type="match status" value="2"/>
</dbReference>
<accession>A0A0U1NKJ9</accession>
<evidence type="ECO:0000256" key="1">
    <source>
        <dbReference type="SAM" id="SignalP"/>
    </source>
</evidence>
<dbReference type="SUPFAM" id="SSF53850">
    <property type="entry name" value="Periplasmic binding protein-like II"/>
    <property type="match status" value="1"/>
</dbReference>
<dbReference type="PANTHER" id="PTHR37945:SF1">
    <property type="entry name" value="EXTRACELLULAR TUNGSTATE BINDING PROTEIN"/>
    <property type="match status" value="1"/>
</dbReference>
<dbReference type="Pfam" id="PF12849">
    <property type="entry name" value="PBP_like_2"/>
    <property type="match status" value="1"/>
</dbReference>
<dbReference type="RefSeq" id="WP_053084840.1">
    <property type="nucleotide sequence ID" value="NZ_CVPC01000005.1"/>
</dbReference>
<feature type="chain" id="PRO_5006712205" evidence="1">
    <location>
        <begin position="26"/>
        <end position="273"/>
    </location>
</feature>
<proteinExistence type="predicted"/>
<organism evidence="3 4">
    <name type="scientific">Nereida ignava</name>
    <dbReference type="NCBI Taxonomy" id="282199"/>
    <lineage>
        <taxon>Bacteria</taxon>
        <taxon>Pseudomonadati</taxon>
        <taxon>Pseudomonadota</taxon>
        <taxon>Alphaproteobacteria</taxon>
        <taxon>Rhodobacterales</taxon>
        <taxon>Roseobacteraceae</taxon>
        <taxon>Nereida</taxon>
    </lineage>
</organism>
<dbReference type="Proteomes" id="UP000048949">
    <property type="component" value="Unassembled WGS sequence"/>
</dbReference>
<reference evidence="3 4" key="1">
    <citation type="submission" date="2015-04" db="EMBL/GenBank/DDBJ databases">
        <authorList>
            <person name="Syromyatnikov M.Y."/>
            <person name="Popov V.N."/>
        </authorList>
    </citation>
    <scope>NUCLEOTIDE SEQUENCE [LARGE SCALE GENOMIC DNA]</scope>
    <source>
        <strain evidence="3 4">CECT 5292</strain>
    </source>
</reference>
<sequence>MWTKCAGLIFALALSVSVMPTGAKAEQFIVVQSTTSTQNSGLFDAILPVFEAATGIEVRVVAVGTGQALRNAQNGDGDVLLVHAKAAEQAFVDAGYGLPRRDVMYNDFVLIGPKDDPAGIRGTRSAAKALARIAAQKAPFASRGDDSGTHKAEMRMWGALDPTDASGTWYRETGSGMGATLNTGIAMGAYVLSDRATWLAFGNKADHDVLVEGDPPMFNQYGVIVVNPARHPHVKVAEAQRFADWLTQDGGQSAIAAFTVAGTQPFYPNATPR</sequence>
<dbReference type="InterPro" id="IPR052738">
    <property type="entry name" value="ABC-Tungstate_binding"/>
</dbReference>
<dbReference type="EMBL" id="CVQV01000005">
    <property type="protein sequence ID" value="CRK75039.1"/>
    <property type="molecule type" value="Genomic_DNA"/>
</dbReference>
<dbReference type="AlphaFoldDB" id="A0A0U1NKJ9"/>